<keyword evidence="3" id="KW-1185">Reference proteome</keyword>
<proteinExistence type="predicted"/>
<feature type="region of interest" description="Disordered" evidence="1">
    <location>
        <begin position="69"/>
        <end position="160"/>
    </location>
</feature>
<evidence type="ECO:0008006" key="4">
    <source>
        <dbReference type="Google" id="ProtNLM"/>
    </source>
</evidence>
<protein>
    <recommendedName>
        <fullName evidence="4">Serine protease</fullName>
    </recommendedName>
</protein>
<reference evidence="2" key="1">
    <citation type="submission" date="2023-10" db="EMBL/GenBank/DDBJ databases">
        <authorList>
            <person name="Chen Y."/>
            <person name="Shah S."/>
            <person name="Dougan E. K."/>
            <person name="Thang M."/>
            <person name="Chan C."/>
        </authorList>
    </citation>
    <scope>NUCLEOTIDE SEQUENCE [LARGE SCALE GENOMIC DNA]</scope>
</reference>
<evidence type="ECO:0000313" key="2">
    <source>
        <dbReference type="EMBL" id="CAK0878487.1"/>
    </source>
</evidence>
<dbReference type="Pfam" id="PF13365">
    <property type="entry name" value="Trypsin_2"/>
    <property type="match status" value="1"/>
</dbReference>
<feature type="non-terminal residue" evidence="2">
    <location>
        <position position="408"/>
    </location>
</feature>
<name>A0ABN9VXU2_9DINO</name>
<evidence type="ECO:0000313" key="3">
    <source>
        <dbReference type="Proteomes" id="UP001189429"/>
    </source>
</evidence>
<dbReference type="Gene3D" id="2.40.10.10">
    <property type="entry name" value="Trypsin-like serine proteases"/>
    <property type="match status" value="2"/>
</dbReference>
<sequence length="408" mass="42940">PVVASPRRHGRTQLGELVSLDPGLGPRADFQRRKRYPYFYLSLVFPCVGPPGRPHVATVGFASKFWSERTPGEAQGGSGIGSFGSPQIWGCRGPKPPCSDQGKATDPGGPASPSLGLLPRGRPGAVDRRLHGMRSWSPTGRPPATGHASFSRQPRGWRPRAARPAIGRCRGGHLRWDSGERPYRWSICVLKTPDGGYGTGWLLRFRGRCAVMTAAHVLPSRGAAGAARVAFGCERGSAARRECQFDARLFVTNQRLDYTIVGLVDADGLVPLEIGDAGPGDIVTIAGHANGWPRVVSTSKVKEVDEHYLYYGANTLDGSSGSPVLVLREGGACVVAGLHQGRSAEAGANYGLRLGPALADAVRRARRASSQAADGAPAAAGHGGGDALCSSAGATGHHPDVHIVRRRG</sequence>
<dbReference type="InterPro" id="IPR043504">
    <property type="entry name" value="Peptidase_S1_PA_chymotrypsin"/>
</dbReference>
<dbReference type="InterPro" id="IPR009003">
    <property type="entry name" value="Peptidase_S1_PA"/>
</dbReference>
<dbReference type="SUPFAM" id="SSF50494">
    <property type="entry name" value="Trypsin-like serine proteases"/>
    <property type="match status" value="1"/>
</dbReference>
<evidence type="ECO:0000256" key="1">
    <source>
        <dbReference type="SAM" id="MobiDB-lite"/>
    </source>
</evidence>
<dbReference type="EMBL" id="CAUYUJ010017852">
    <property type="protein sequence ID" value="CAK0878487.1"/>
    <property type="molecule type" value="Genomic_DNA"/>
</dbReference>
<gene>
    <name evidence="2" type="ORF">PCOR1329_LOCUS62234</name>
</gene>
<dbReference type="Proteomes" id="UP001189429">
    <property type="component" value="Unassembled WGS sequence"/>
</dbReference>
<comment type="caution">
    <text evidence="2">The sequence shown here is derived from an EMBL/GenBank/DDBJ whole genome shotgun (WGS) entry which is preliminary data.</text>
</comment>
<accession>A0ABN9VXU2</accession>
<organism evidence="2 3">
    <name type="scientific">Prorocentrum cordatum</name>
    <dbReference type="NCBI Taxonomy" id="2364126"/>
    <lineage>
        <taxon>Eukaryota</taxon>
        <taxon>Sar</taxon>
        <taxon>Alveolata</taxon>
        <taxon>Dinophyceae</taxon>
        <taxon>Prorocentrales</taxon>
        <taxon>Prorocentraceae</taxon>
        <taxon>Prorocentrum</taxon>
    </lineage>
</organism>
<feature type="non-terminal residue" evidence="2">
    <location>
        <position position="1"/>
    </location>
</feature>